<sequence length="60" mass="6669">MQLIQNFDVQRTPKAYLLVELQIEESQTGLAGLTCSCNTDALRGEASNWDKIQNTIDAGR</sequence>
<comment type="caution">
    <text evidence="1">The sequence shown here is derived from an EMBL/GenBank/DDBJ whole genome shotgun (WGS) entry which is preliminary data.</text>
</comment>
<dbReference type="Proteomes" id="UP000266340">
    <property type="component" value="Unassembled WGS sequence"/>
</dbReference>
<proteinExistence type="predicted"/>
<evidence type="ECO:0000313" key="2">
    <source>
        <dbReference type="Proteomes" id="UP000266340"/>
    </source>
</evidence>
<keyword evidence="2" id="KW-1185">Reference proteome</keyword>
<protein>
    <submittedName>
        <fullName evidence="1">Uncharacterized protein</fullName>
    </submittedName>
</protein>
<gene>
    <name evidence="1" type="ORF">D3H35_16010</name>
</gene>
<dbReference type="EMBL" id="QXJM01000039">
    <property type="protein sequence ID" value="RIE02238.1"/>
    <property type="molecule type" value="Genomic_DNA"/>
</dbReference>
<evidence type="ECO:0000313" key="1">
    <source>
        <dbReference type="EMBL" id="RIE02238.1"/>
    </source>
</evidence>
<organism evidence="1 2">
    <name type="scientific">Cohnella faecalis</name>
    <dbReference type="NCBI Taxonomy" id="2315694"/>
    <lineage>
        <taxon>Bacteria</taxon>
        <taxon>Bacillati</taxon>
        <taxon>Bacillota</taxon>
        <taxon>Bacilli</taxon>
        <taxon>Bacillales</taxon>
        <taxon>Paenibacillaceae</taxon>
        <taxon>Cohnella</taxon>
    </lineage>
</organism>
<dbReference type="AlphaFoldDB" id="A0A398CN72"/>
<accession>A0A398CN72</accession>
<reference evidence="1 2" key="1">
    <citation type="submission" date="2018-09" db="EMBL/GenBank/DDBJ databases">
        <title>Cohnella cavernae sp. nov., isolated from a karst cave.</title>
        <authorList>
            <person name="Zhu H."/>
        </authorList>
    </citation>
    <scope>NUCLEOTIDE SEQUENCE [LARGE SCALE GENOMIC DNA]</scope>
    <source>
        <strain evidence="1 2">K2E09-144</strain>
    </source>
</reference>
<name>A0A398CN72_9BACL</name>